<dbReference type="Pfam" id="PF07944">
    <property type="entry name" value="Beta-AFase-like_GH127_cat"/>
    <property type="match status" value="1"/>
</dbReference>
<feature type="domain" description="Non-reducing end beta-L-arabinofuranosidase-like GH127 middle" evidence="5">
    <location>
        <begin position="433"/>
        <end position="527"/>
    </location>
</feature>
<dbReference type="SUPFAM" id="SSF48208">
    <property type="entry name" value="Six-hairpin glycosidases"/>
    <property type="match status" value="1"/>
</dbReference>
<protein>
    <submittedName>
        <fullName evidence="6">Glycoside hydrolase family 127 protein</fullName>
    </submittedName>
</protein>
<dbReference type="GO" id="GO:0005975">
    <property type="term" value="P:carbohydrate metabolic process"/>
    <property type="evidence" value="ECO:0007669"/>
    <property type="project" value="InterPro"/>
</dbReference>
<evidence type="ECO:0000256" key="1">
    <source>
        <dbReference type="SAM" id="SignalP"/>
    </source>
</evidence>
<keyword evidence="1" id="KW-0732">Signal</keyword>
<keyword evidence="7" id="KW-1185">Reference proteome</keyword>
<feature type="signal peptide" evidence="1">
    <location>
        <begin position="1"/>
        <end position="26"/>
    </location>
</feature>
<keyword evidence="6" id="KW-0378">Hydrolase</keyword>
<dbReference type="EMBL" id="JAPDPI010000034">
    <property type="protein sequence ID" value="MCW3806955.1"/>
    <property type="molecule type" value="Genomic_DNA"/>
</dbReference>
<dbReference type="InterPro" id="IPR032275">
    <property type="entry name" value="DUF4986"/>
</dbReference>
<evidence type="ECO:0000259" key="5">
    <source>
        <dbReference type="Pfam" id="PF20736"/>
    </source>
</evidence>
<dbReference type="PANTHER" id="PTHR31151">
    <property type="entry name" value="PROLINE-TRNA LIGASE (DUF1680)"/>
    <property type="match status" value="1"/>
</dbReference>
<dbReference type="AlphaFoldDB" id="A0AAE3MG57"/>
<dbReference type="Pfam" id="PF16375">
    <property type="entry name" value="DUF4986"/>
    <property type="match status" value="1"/>
</dbReference>
<evidence type="ECO:0000259" key="3">
    <source>
        <dbReference type="Pfam" id="PF16375"/>
    </source>
</evidence>
<name>A0AAE3MG57_9BACT</name>
<dbReference type="InterPro" id="IPR049046">
    <property type="entry name" value="Beta-AFase-like_GH127_middle"/>
</dbReference>
<gene>
    <name evidence="6" type="ORF">OM074_15065</name>
</gene>
<evidence type="ECO:0000313" key="6">
    <source>
        <dbReference type="EMBL" id="MCW3806955.1"/>
    </source>
</evidence>
<accession>A0AAE3MG57</accession>
<organism evidence="6 7">
    <name type="scientific">Plebeiibacterium marinum</name>
    <dbReference type="NCBI Taxonomy" id="2992111"/>
    <lineage>
        <taxon>Bacteria</taxon>
        <taxon>Pseudomonadati</taxon>
        <taxon>Bacteroidota</taxon>
        <taxon>Bacteroidia</taxon>
        <taxon>Marinilabiliales</taxon>
        <taxon>Marinilabiliaceae</taxon>
        <taxon>Plebeiibacterium</taxon>
    </lineage>
</organism>
<sequence length="810" mass="91193">MKNNLKKLSKIVLVAAAVCGSSNAMAQEKLYPNTFPLSDVRLLDGPFKEAQELNIVTLLKYDTDRFLAPYLKAAGLTPKAENYGNWESDGLDGHVGGHYLSAMAIHYAATGNQACFKRMNYMVAELKACQEANGKKYPGWGVGYVGGVPNGADLWKGIKEGKTELIWKYWVPWYNVHKAYAGLRDAWLYGGNEDAKEVFLKFCDWAVDLTAGLTDAQMEAMLANEHGGMNEVLADAYQITGNEKYLATAKRFSHKDILNPLMAGEDKLDNKHANTQVPKAVGFQRIAEVANDAKYNDAGSFFWETVTQNRSLAIGGNSRKEFFPTAASCTDYINDVEGPESCNTNNMLKLTEVLFRMNPQAKYADFYERAMFNHILSTQHPEHGGYVYFTPARPRHYRVYSAPNEAMWCCVGTGLENHGKYGEFIYSHTQDSLFVNLFVASSLNWKAKKVGLEQHTNFPYEEKTELVITQGNAKFNMLLRYPSWVEAGKLQIKINGKKQDVTAQPSSYVSINRKWKKGDVVEISLPMHSTTEALPNVPSYITFLHGPIVLGAKTGSEDLKGLVAGSGRWEHIAGGSMLPVNDAPVIIDDNRSEIADVLKPVEGKPLHFTMNQMHIENAGDQLELEPFYGIHDSRYMMYWMQLSNDEYKEVLDSIAAEEAKLLLLEKLTVDKVQPGQQQPEADHFVQSANSNTGIYMNEFWRNARSGGFFSYQLNTNGETNLSLMVRYWGNEWGNRALDILIDGEKLVTEDTKDKWNVSEFRNVFYEIPEAMLYGKKRITVKFVPHEGCTAGGVFFMRLFLDAYEQMNSYD</sequence>
<dbReference type="Pfam" id="PF20620">
    <property type="entry name" value="DUF6805"/>
    <property type="match status" value="1"/>
</dbReference>
<proteinExistence type="predicted"/>
<dbReference type="InterPro" id="IPR012878">
    <property type="entry name" value="Beta-AFase-like_GH127_cat"/>
</dbReference>
<dbReference type="InterPro" id="IPR046544">
    <property type="entry name" value="GH146_SB_dom"/>
</dbReference>
<feature type="domain" description="Non-reducing end beta-L-arabinofuranosidase-like GH127 catalytic" evidence="2">
    <location>
        <begin position="39"/>
        <end position="423"/>
    </location>
</feature>
<reference evidence="6" key="1">
    <citation type="submission" date="2022-10" db="EMBL/GenBank/DDBJ databases">
        <authorList>
            <person name="Yu W.X."/>
        </authorList>
    </citation>
    <scope>NUCLEOTIDE SEQUENCE</scope>
    <source>
        <strain evidence="6">D04</strain>
    </source>
</reference>
<feature type="chain" id="PRO_5041981708" evidence="1">
    <location>
        <begin position="27"/>
        <end position="810"/>
    </location>
</feature>
<dbReference type="Pfam" id="PF20736">
    <property type="entry name" value="Glyco_hydro127M"/>
    <property type="match status" value="1"/>
</dbReference>
<feature type="domain" description="Glycoside hydrolase GH146 substrate-binding" evidence="4">
    <location>
        <begin position="664"/>
        <end position="798"/>
    </location>
</feature>
<evidence type="ECO:0000259" key="2">
    <source>
        <dbReference type="Pfam" id="PF07944"/>
    </source>
</evidence>
<evidence type="ECO:0000259" key="4">
    <source>
        <dbReference type="Pfam" id="PF20620"/>
    </source>
</evidence>
<feature type="domain" description="DUF4986" evidence="3">
    <location>
        <begin position="555"/>
        <end position="639"/>
    </location>
</feature>
<comment type="caution">
    <text evidence="6">The sequence shown here is derived from an EMBL/GenBank/DDBJ whole genome shotgun (WGS) entry which is preliminary data.</text>
</comment>
<dbReference type="GO" id="GO:0016787">
    <property type="term" value="F:hydrolase activity"/>
    <property type="evidence" value="ECO:0007669"/>
    <property type="project" value="UniProtKB-KW"/>
</dbReference>
<dbReference type="InterPro" id="IPR008928">
    <property type="entry name" value="6-hairpin_glycosidase_sf"/>
</dbReference>
<evidence type="ECO:0000313" key="7">
    <source>
        <dbReference type="Proteomes" id="UP001207408"/>
    </source>
</evidence>
<dbReference type="PANTHER" id="PTHR31151:SF0">
    <property type="entry name" value="PROLINE-TRNA LIGASE (DUF1680)"/>
    <property type="match status" value="1"/>
</dbReference>
<dbReference type="RefSeq" id="WP_301200894.1">
    <property type="nucleotide sequence ID" value="NZ_JAPDPI010000034.1"/>
</dbReference>
<dbReference type="Proteomes" id="UP001207408">
    <property type="component" value="Unassembled WGS sequence"/>
</dbReference>